<evidence type="ECO:0000256" key="5">
    <source>
        <dbReference type="ARBA" id="ARBA00023004"/>
    </source>
</evidence>
<accession>A0A212L5E7</accession>
<dbReference type="PANTHER" id="PTHR11135">
    <property type="entry name" value="HISTONE ACETYLTRANSFERASE-RELATED"/>
    <property type="match status" value="1"/>
</dbReference>
<keyword evidence="4" id="KW-0479">Metal-binding</keyword>
<dbReference type="InterPro" id="IPR006638">
    <property type="entry name" value="Elp3/MiaA/NifB-like_rSAM"/>
</dbReference>
<evidence type="ECO:0000313" key="8">
    <source>
        <dbReference type="EMBL" id="SCM72569.1"/>
    </source>
</evidence>
<dbReference type="SMART" id="SM00729">
    <property type="entry name" value="Elp3"/>
    <property type="match status" value="1"/>
</dbReference>
<gene>
    <name evidence="8" type="ORF">KL86DES1_20703</name>
</gene>
<dbReference type="InterPro" id="IPR039661">
    <property type="entry name" value="ELP3"/>
</dbReference>
<dbReference type="InterPro" id="IPR032432">
    <property type="entry name" value="Radical_SAM_C"/>
</dbReference>
<evidence type="ECO:0000256" key="4">
    <source>
        <dbReference type="ARBA" id="ARBA00022723"/>
    </source>
</evidence>
<comment type="cofactor">
    <cofactor evidence="1">
        <name>[4Fe-4S] cluster</name>
        <dbReference type="ChEBI" id="CHEBI:49883"/>
    </cofactor>
</comment>
<dbReference type="PANTHER" id="PTHR11135:SF1">
    <property type="entry name" value="PROTEIN YHCC"/>
    <property type="match status" value="1"/>
</dbReference>
<evidence type="ECO:0000256" key="2">
    <source>
        <dbReference type="ARBA" id="ARBA00022485"/>
    </source>
</evidence>
<dbReference type="EMBL" id="FMJC01000002">
    <property type="protein sequence ID" value="SCM72569.1"/>
    <property type="molecule type" value="Genomic_DNA"/>
</dbReference>
<proteinExistence type="predicted"/>
<dbReference type="Pfam" id="PF16199">
    <property type="entry name" value="Radical_SAM_C"/>
    <property type="match status" value="1"/>
</dbReference>
<dbReference type="GO" id="GO:0046872">
    <property type="term" value="F:metal ion binding"/>
    <property type="evidence" value="ECO:0007669"/>
    <property type="project" value="UniProtKB-KW"/>
</dbReference>
<keyword evidence="6" id="KW-0411">Iron-sulfur</keyword>
<feature type="domain" description="Elp3/MiaA/NifB-like radical SAM core" evidence="7">
    <location>
        <begin position="20"/>
        <end position="272"/>
    </location>
</feature>
<reference evidence="8" key="1">
    <citation type="submission" date="2016-08" db="EMBL/GenBank/DDBJ databases">
        <authorList>
            <person name="Seilhamer J.J."/>
        </authorList>
    </citation>
    <scope>NUCLEOTIDE SEQUENCE</scope>
    <source>
        <strain evidence="8">86-1</strain>
    </source>
</reference>
<name>A0A212L5E7_9BACT</name>
<evidence type="ECO:0000256" key="6">
    <source>
        <dbReference type="ARBA" id="ARBA00023014"/>
    </source>
</evidence>
<dbReference type="AlphaFoldDB" id="A0A212L5E7"/>
<organism evidence="8">
    <name type="scientific">uncultured Desulfovibrio sp</name>
    <dbReference type="NCBI Taxonomy" id="167968"/>
    <lineage>
        <taxon>Bacteria</taxon>
        <taxon>Pseudomonadati</taxon>
        <taxon>Thermodesulfobacteriota</taxon>
        <taxon>Desulfovibrionia</taxon>
        <taxon>Desulfovibrionales</taxon>
        <taxon>Desulfovibrionaceae</taxon>
        <taxon>Desulfovibrio</taxon>
        <taxon>environmental samples</taxon>
    </lineage>
</organism>
<dbReference type="InterPro" id="IPR005911">
    <property type="entry name" value="YhcC-like"/>
</dbReference>
<dbReference type="GO" id="GO:0051539">
    <property type="term" value="F:4 iron, 4 sulfur cluster binding"/>
    <property type="evidence" value="ECO:0007669"/>
    <property type="project" value="UniProtKB-KW"/>
</dbReference>
<dbReference type="SFLD" id="SFLDG01086">
    <property type="entry name" value="elongater_protein-like"/>
    <property type="match status" value="1"/>
</dbReference>
<keyword evidence="5" id="KW-0408">Iron</keyword>
<protein>
    <recommendedName>
        <fullName evidence="7">Elp3/MiaA/NifB-like radical SAM core domain-containing protein</fullName>
    </recommendedName>
</protein>
<keyword evidence="3" id="KW-0949">S-adenosyl-L-methionine</keyword>
<dbReference type="Pfam" id="PF04055">
    <property type="entry name" value="Radical_SAM"/>
    <property type="match status" value="1"/>
</dbReference>
<dbReference type="SFLD" id="SFLDG01091">
    <property type="entry name" value="uncharacterized_CHP01210-like"/>
    <property type="match status" value="1"/>
</dbReference>
<dbReference type="InterPro" id="IPR007197">
    <property type="entry name" value="rSAM"/>
</dbReference>
<evidence type="ECO:0000259" key="7">
    <source>
        <dbReference type="SMART" id="SM00729"/>
    </source>
</evidence>
<sequence>MLRWHTLAVYFRRKYGTRVQKIPLDAGASCPNRDGSLSRRGCTFCNASGSGSGLGGRGFSLDSQWLAWLEKYRTTDADRAFMAYLQSYSNTYGSPERLQLLLQQVAALPGCLGVAVGTRPDCLDQRKLDMLAACGAFVSVTRGGAEHYTRNADGDNGQKSGLAEVWLELGLQSMHDATLRRINRGHDAACSEWAVRAAAARGLAVCGHLMAGLPGEDEKAFLQSLDWALSLPLRGLKIHNVYVPLGTALARQYEEGGYKPLARDEYVDLLCAALPRIPSTIIMHRVQSDPAPGELLAPAWAAEKRGVITDLRRAMTARDLWQGKAADVPEARPEWYGG</sequence>
<dbReference type="GO" id="GO:0003824">
    <property type="term" value="F:catalytic activity"/>
    <property type="evidence" value="ECO:0007669"/>
    <property type="project" value="InterPro"/>
</dbReference>
<keyword evidence="2" id="KW-0004">4Fe-4S</keyword>
<evidence type="ECO:0000256" key="3">
    <source>
        <dbReference type="ARBA" id="ARBA00022691"/>
    </source>
</evidence>
<evidence type="ECO:0000256" key="1">
    <source>
        <dbReference type="ARBA" id="ARBA00001966"/>
    </source>
</evidence>
<dbReference type="SFLD" id="SFLDS00029">
    <property type="entry name" value="Radical_SAM"/>
    <property type="match status" value="1"/>
</dbReference>
<dbReference type="RefSeq" id="WP_179980273.1">
    <property type="nucleotide sequence ID" value="NZ_LT608333.1"/>
</dbReference>
<dbReference type="InterPro" id="IPR058240">
    <property type="entry name" value="rSAM_sf"/>
</dbReference>
<dbReference type="Gene3D" id="3.30.750.200">
    <property type="match status" value="1"/>
</dbReference>
<dbReference type="SUPFAM" id="SSF102114">
    <property type="entry name" value="Radical SAM enzymes"/>
    <property type="match status" value="2"/>
</dbReference>